<feature type="domain" description="DUF4097" evidence="3">
    <location>
        <begin position="37"/>
        <end position="299"/>
    </location>
</feature>
<gene>
    <name evidence="4" type="ORF">FHW12_004042</name>
</gene>
<protein>
    <submittedName>
        <fullName evidence="4">DUF4097 and DUF4098 domain-containing protein YvlB</fullName>
    </submittedName>
</protein>
<dbReference type="AlphaFoldDB" id="A0A839F137"/>
<dbReference type="Proteomes" id="UP000550401">
    <property type="component" value="Unassembled WGS sequence"/>
</dbReference>
<evidence type="ECO:0000259" key="3">
    <source>
        <dbReference type="Pfam" id="PF13349"/>
    </source>
</evidence>
<name>A0A839F137_9GAMM</name>
<comment type="caution">
    <text evidence="4">The sequence shown here is derived from an EMBL/GenBank/DDBJ whole genome shotgun (WGS) entry which is preliminary data.</text>
</comment>
<evidence type="ECO:0000313" key="5">
    <source>
        <dbReference type="Proteomes" id="UP000550401"/>
    </source>
</evidence>
<dbReference type="RefSeq" id="WP_182532831.1">
    <property type="nucleotide sequence ID" value="NZ_JACGXL010000008.1"/>
</dbReference>
<sequence>MKAAACSTLALAVAFALGDARADSPINEHRDASPTAQIEVSNVKGTVTVSGWDKPEVAITGTLGDGAKKLSVEGSADHLRIKVEPPDKQGWFSWGADTRMGDSVLDIRVPKNAEMKIEVVSADVSLSGVAGRSLRVDGVSGKLRLDSGAKEVELDSVSGDIDVTGSADRAHVETVSGNIRARGLGGQVKFDTVSGDIDAENGGYREINAGTVSGDVNLRGKPDAGARVDVETMSGDVHLYLPSDVSARLNASSFSGRIRSDFGTVTEPEHGPGSSLEVNAGSGGGQVKLQTFSGDIDIRKQ</sequence>
<accession>A0A839F137</accession>
<organism evidence="4 5">
    <name type="scientific">Dokdonella fugitiva</name>
    <dbReference type="NCBI Taxonomy" id="328517"/>
    <lineage>
        <taxon>Bacteria</taxon>
        <taxon>Pseudomonadati</taxon>
        <taxon>Pseudomonadota</taxon>
        <taxon>Gammaproteobacteria</taxon>
        <taxon>Lysobacterales</taxon>
        <taxon>Rhodanobacteraceae</taxon>
        <taxon>Dokdonella</taxon>
    </lineage>
</organism>
<feature type="region of interest" description="Disordered" evidence="1">
    <location>
        <begin position="262"/>
        <end position="289"/>
    </location>
</feature>
<reference evidence="4 5" key="1">
    <citation type="submission" date="2020-07" db="EMBL/GenBank/DDBJ databases">
        <title>Genomic Encyclopedia of Type Strains, Phase IV (KMG-V): Genome sequencing to study the core and pangenomes of soil and plant-associated prokaryotes.</title>
        <authorList>
            <person name="Whitman W."/>
        </authorList>
    </citation>
    <scope>NUCLEOTIDE SEQUENCE [LARGE SCALE GENOMIC DNA]</scope>
    <source>
        <strain evidence="4 5">RH2WT43</strain>
    </source>
</reference>
<evidence type="ECO:0000256" key="2">
    <source>
        <dbReference type="SAM" id="SignalP"/>
    </source>
</evidence>
<evidence type="ECO:0000256" key="1">
    <source>
        <dbReference type="SAM" id="MobiDB-lite"/>
    </source>
</evidence>
<dbReference type="InterPro" id="IPR025164">
    <property type="entry name" value="Toastrack_DUF4097"/>
</dbReference>
<dbReference type="Pfam" id="PF13349">
    <property type="entry name" value="DUF4097"/>
    <property type="match status" value="1"/>
</dbReference>
<feature type="signal peptide" evidence="2">
    <location>
        <begin position="1"/>
        <end position="22"/>
    </location>
</feature>
<keyword evidence="5" id="KW-1185">Reference proteome</keyword>
<feature type="chain" id="PRO_5032521113" evidence="2">
    <location>
        <begin position="23"/>
        <end position="301"/>
    </location>
</feature>
<keyword evidence="2" id="KW-0732">Signal</keyword>
<evidence type="ECO:0000313" key="4">
    <source>
        <dbReference type="EMBL" id="MBA8889795.1"/>
    </source>
</evidence>
<dbReference type="EMBL" id="JACGXL010000008">
    <property type="protein sequence ID" value="MBA8889795.1"/>
    <property type="molecule type" value="Genomic_DNA"/>
</dbReference>
<proteinExistence type="predicted"/>